<organism evidence="2 3">
    <name type="scientific">Chryseobacterium camelliae</name>
    <dbReference type="NCBI Taxonomy" id="1265445"/>
    <lineage>
        <taxon>Bacteria</taxon>
        <taxon>Pseudomonadati</taxon>
        <taxon>Bacteroidota</taxon>
        <taxon>Flavobacteriia</taxon>
        <taxon>Flavobacteriales</taxon>
        <taxon>Weeksellaceae</taxon>
        <taxon>Chryseobacterium group</taxon>
        <taxon>Chryseobacterium</taxon>
    </lineage>
</organism>
<protein>
    <recommendedName>
        <fullName evidence="4">DUF4252 domain-containing protein</fullName>
    </recommendedName>
</protein>
<sequence length="192" mass="22328">MMKTKSLLFLFVLLSFISFAQTKANTDDMAIKKNFTYFINSIKTKKIDQAVNCIYPKFFTVIPKEQMTQVLNLTYNNPFMKIDVQNLQFGSLEKPELINGEYFSITNYYLKMKCNVSSMNDEMKKQMSAALISKYGKNNVKYLANEGAYLINANMKACAVSKDKKYWKFVMLEKEYKTQLVKVLPKKILDKV</sequence>
<accession>A0ABY7QM05</accession>
<proteinExistence type="predicted"/>
<name>A0ABY7QM05_9FLAO</name>
<keyword evidence="3" id="KW-1185">Reference proteome</keyword>
<feature type="signal peptide" evidence="1">
    <location>
        <begin position="1"/>
        <end position="20"/>
    </location>
</feature>
<dbReference type="EMBL" id="CP115859">
    <property type="protein sequence ID" value="WBV60695.1"/>
    <property type="molecule type" value="Genomic_DNA"/>
</dbReference>
<feature type="chain" id="PRO_5047273561" description="DUF4252 domain-containing protein" evidence="1">
    <location>
        <begin position="21"/>
        <end position="192"/>
    </location>
</feature>
<keyword evidence="1" id="KW-0732">Signal</keyword>
<dbReference type="RefSeq" id="WP_271149014.1">
    <property type="nucleotide sequence ID" value="NZ_CP115859.1"/>
</dbReference>
<reference evidence="2 3" key="1">
    <citation type="submission" date="2023-01" db="EMBL/GenBank/DDBJ databases">
        <title>Complete genome of Chryseobacterium camelliae VAN22-5A.</title>
        <authorList>
            <person name="Zong G."/>
            <person name="Cao G."/>
        </authorList>
    </citation>
    <scope>NUCLEOTIDE SEQUENCE [LARGE SCALE GENOMIC DNA]</scope>
    <source>
        <strain evidence="2 3">VAN22-5A</strain>
    </source>
</reference>
<dbReference type="Proteomes" id="UP001210978">
    <property type="component" value="Chromosome"/>
</dbReference>
<evidence type="ECO:0000256" key="1">
    <source>
        <dbReference type="SAM" id="SignalP"/>
    </source>
</evidence>
<evidence type="ECO:0000313" key="2">
    <source>
        <dbReference type="EMBL" id="WBV60695.1"/>
    </source>
</evidence>
<gene>
    <name evidence="2" type="ORF">PFY12_00925</name>
</gene>
<evidence type="ECO:0008006" key="4">
    <source>
        <dbReference type="Google" id="ProtNLM"/>
    </source>
</evidence>
<evidence type="ECO:0000313" key="3">
    <source>
        <dbReference type="Proteomes" id="UP001210978"/>
    </source>
</evidence>